<gene>
    <name evidence="3" type="primary">LOC110791932</name>
</gene>
<feature type="region of interest" description="Disordered" evidence="1">
    <location>
        <begin position="122"/>
        <end position="159"/>
    </location>
</feature>
<evidence type="ECO:0000256" key="1">
    <source>
        <dbReference type="SAM" id="MobiDB-lite"/>
    </source>
</evidence>
<evidence type="ECO:0000313" key="2">
    <source>
        <dbReference type="Proteomes" id="UP000813463"/>
    </source>
</evidence>
<dbReference type="PANTHER" id="PTHR37261">
    <property type="entry name" value="40S RIBOSOMAL PROTEIN S27"/>
    <property type="match status" value="1"/>
</dbReference>
<evidence type="ECO:0000313" key="3">
    <source>
        <dbReference type="RefSeq" id="XP_021852394.1"/>
    </source>
</evidence>
<feature type="region of interest" description="Disordered" evidence="1">
    <location>
        <begin position="270"/>
        <end position="308"/>
    </location>
</feature>
<feature type="compositionally biased region" description="Polar residues" evidence="1">
    <location>
        <begin position="417"/>
        <end position="428"/>
    </location>
</feature>
<accession>A0A9R0IQH0</accession>
<name>A0A9R0IQH0_SPIOL</name>
<reference evidence="3" key="2">
    <citation type="submission" date="2025-08" db="UniProtKB">
        <authorList>
            <consortium name="RefSeq"/>
        </authorList>
    </citation>
    <scope>IDENTIFICATION</scope>
    <source>
        <tissue evidence="3">Leaf</tissue>
    </source>
</reference>
<feature type="compositionally biased region" description="Low complexity" evidence="1">
    <location>
        <begin position="290"/>
        <end position="304"/>
    </location>
</feature>
<dbReference type="KEGG" id="soe:110791932"/>
<feature type="region of interest" description="Disordered" evidence="1">
    <location>
        <begin position="417"/>
        <end position="462"/>
    </location>
</feature>
<dbReference type="GeneID" id="110791932"/>
<dbReference type="AlphaFoldDB" id="A0A9R0IQH0"/>
<feature type="compositionally biased region" description="Low complexity" evidence="1">
    <location>
        <begin position="129"/>
        <end position="141"/>
    </location>
</feature>
<feature type="compositionally biased region" description="Basic and acidic residues" evidence="1">
    <location>
        <begin position="270"/>
        <end position="285"/>
    </location>
</feature>
<keyword evidence="2" id="KW-1185">Reference proteome</keyword>
<reference evidence="2" key="1">
    <citation type="journal article" date="2021" name="Nat. Commun.">
        <title>Genomic analyses provide insights into spinach domestication and the genetic basis of agronomic traits.</title>
        <authorList>
            <person name="Cai X."/>
            <person name="Sun X."/>
            <person name="Xu C."/>
            <person name="Sun H."/>
            <person name="Wang X."/>
            <person name="Ge C."/>
            <person name="Zhang Z."/>
            <person name="Wang Q."/>
            <person name="Fei Z."/>
            <person name="Jiao C."/>
            <person name="Wang Q."/>
        </authorList>
    </citation>
    <scope>NUCLEOTIDE SEQUENCE [LARGE SCALE GENOMIC DNA]</scope>
    <source>
        <strain evidence="2">cv. Varoflay</strain>
    </source>
</reference>
<dbReference type="RefSeq" id="XP_021852394.1">
    <property type="nucleotide sequence ID" value="XM_021996702.2"/>
</dbReference>
<protein>
    <submittedName>
        <fullName evidence="3">Uncharacterized protein isoform X1</fullName>
    </submittedName>
</protein>
<dbReference type="OrthoDB" id="1939758at2759"/>
<sequence length="801" mass="86624">METENLGTSSTINSSSWPIIRGSLHDAITSESSISALDSASDSDPTVSAALKPPLILRRPAPDSGPCEITISFTQKHEVKQVYVRSTARVYEIYHSADDKGDNEYLCTVRCGVAAKTEELLQETDGEGSLSTSSSSPNRSSCEGHFRSGSGGSTNEDDWVDVKVQNPSMLDSRDTCLSKKDESCMERGNQDFFEATAEISDADPVLSITLRLLSIQSGDYIYIDEVYVFADPVVSTDTSTNAPETSSESAKMCLLLPTLLNLSNFRRNQMQDKSDSAGGERKHQDTGFNSTSAAVTSSTSQSESIQHTMLNSSSAHISQLEFPIQRLDSQSERNFFSSRVENTLVELVSRVAKIEDFCLRFEEKMVKPISNMEARLERVEQQLELFAKTTVSLTACNRISAPEFSCTESQSNSIFNGCNESPGTINSESIKKDESRPQDMLIPPSGANSSLSIDPNNVSSPTTNAARLVPSLVVTAPDFSYVDDEGENDPFEAVKNSPKGHPKKPLSINDALASALAGFISSASTDTHVVEETADISSKEDNGSPCSSELILFDKHILSSVNIDENNVSSKEAKDEIVITEQGAGFEETTEPVDEHSHIFEEGESEKSLGNSVFNVVSLDQVKAEINGLSLDRSGEADDDSSQTFVFGSAESPSDNTSVTAVGVPVANIDSCSGEGTAKECPGILLNILNLQSPAILDFGTPILDVKFLLQDKFSAKSSLDALLVDVPDLCSEVPCVDEESATSFSEQHDLVMIDNTDSTISETPNSQLWCLDSYDSCCMPSNREEELQEYSTLDMGASLI</sequence>
<dbReference type="PANTHER" id="PTHR37261:SF1">
    <property type="entry name" value="40S RIBOSOMAL PROTEIN S27"/>
    <property type="match status" value="1"/>
</dbReference>
<organism evidence="2 3">
    <name type="scientific">Spinacia oleracea</name>
    <name type="common">Spinach</name>
    <dbReference type="NCBI Taxonomy" id="3562"/>
    <lineage>
        <taxon>Eukaryota</taxon>
        <taxon>Viridiplantae</taxon>
        <taxon>Streptophyta</taxon>
        <taxon>Embryophyta</taxon>
        <taxon>Tracheophyta</taxon>
        <taxon>Spermatophyta</taxon>
        <taxon>Magnoliopsida</taxon>
        <taxon>eudicotyledons</taxon>
        <taxon>Gunneridae</taxon>
        <taxon>Pentapetalae</taxon>
        <taxon>Caryophyllales</taxon>
        <taxon>Chenopodiaceae</taxon>
        <taxon>Chenopodioideae</taxon>
        <taxon>Anserineae</taxon>
        <taxon>Spinacia</taxon>
    </lineage>
</organism>
<feature type="compositionally biased region" description="Polar residues" evidence="1">
    <location>
        <begin position="446"/>
        <end position="462"/>
    </location>
</feature>
<proteinExistence type="predicted"/>
<dbReference type="Proteomes" id="UP000813463">
    <property type="component" value="Chromosome 1"/>
</dbReference>